<organism evidence="2 3">
    <name type="scientific">Actinocrinis puniceicyclus</name>
    <dbReference type="NCBI Taxonomy" id="977794"/>
    <lineage>
        <taxon>Bacteria</taxon>
        <taxon>Bacillati</taxon>
        <taxon>Actinomycetota</taxon>
        <taxon>Actinomycetes</taxon>
        <taxon>Catenulisporales</taxon>
        <taxon>Actinospicaceae</taxon>
        <taxon>Actinocrinis</taxon>
    </lineage>
</organism>
<evidence type="ECO:0000313" key="2">
    <source>
        <dbReference type="EMBL" id="MBS2961960.1"/>
    </source>
</evidence>
<reference evidence="2" key="1">
    <citation type="submission" date="2021-04" db="EMBL/GenBank/DDBJ databases">
        <title>Genome based classification of Actinospica acidithermotolerans sp. nov., an actinobacterium isolated from an Indonesian hot spring.</title>
        <authorList>
            <person name="Kusuma A.B."/>
            <person name="Putra K.E."/>
            <person name="Nafisah S."/>
            <person name="Loh J."/>
            <person name="Nouioui I."/>
            <person name="Goodfellow M."/>
        </authorList>
    </citation>
    <scope>NUCLEOTIDE SEQUENCE</scope>
    <source>
        <strain evidence="2">DSM 45618</strain>
    </source>
</reference>
<proteinExistence type="predicted"/>
<evidence type="ECO:0000313" key="3">
    <source>
        <dbReference type="Proteomes" id="UP000677913"/>
    </source>
</evidence>
<comment type="caution">
    <text evidence="2">The sequence shown here is derived from an EMBL/GenBank/DDBJ whole genome shotgun (WGS) entry which is preliminary data.</text>
</comment>
<gene>
    <name evidence="2" type="ORF">KGA66_02790</name>
</gene>
<keyword evidence="3" id="KW-1185">Reference proteome</keyword>
<accession>A0A8J8BB12</accession>
<dbReference type="RefSeq" id="WP_211464139.1">
    <property type="nucleotide sequence ID" value="NZ_JAGSXH010000005.1"/>
</dbReference>
<dbReference type="InterPro" id="IPR032710">
    <property type="entry name" value="NTF2-like_dom_sf"/>
</dbReference>
<name>A0A8J8BB12_9ACTN</name>
<dbReference type="EMBL" id="JAGSXH010000005">
    <property type="protein sequence ID" value="MBS2961960.1"/>
    <property type="molecule type" value="Genomic_DNA"/>
</dbReference>
<dbReference type="Proteomes" id="UP000677913">
    <property type="component" value="Unassembled WGS sequence"/>
</dbReference>
<dbReference type="Pfam" id="PF12680">
    <property type="entry name" value="SnoaL_2"/>
    <property type="match status" value="1"/>
</dbReference>
<dbReference type="Gene3D" id="3.10.450.50">
    <property type="match status" value="1"/>
</dbReference>
<evidence type="ECO:0000259" key="1">
    <source>
        <dbReference type="Pfam" id="PF12680"/>
    </source>
</evidence>
<dbReference type="SUPFAM" id="SSF54427">
    <property type="entry name" value="NTF2-like"/>
    <property type="match status" value="1"/>
</dbReference>
<sequence length="119" mass="12719">MTGKDPAEVIGRHIAAFNAGDVEALISGFTEDAVWVTGTTIVRGRAELTELFAAAIAGLRPTLVVVQVITANDRVACELTETLTASDGPHSFRIAGFYRLRDGRIASARIYREGSAEID</sequence>
<dbReference type="AlphaFoldDB" id="A0A8J8BB12"/>
<feature type="domain" description="SnoaL-like" evidence="1">
    <location>
        <begin position="12"/>
        <end position="107"/>
    </location>
</feature>
<dbReference type="InterPro" id="IPR037401">
    <property type="entry name" value="SnoaL-like"/>
</dbReference>
<protein>
    <submittedName>
        <fullName evidence="2">Nuclear transport factor 2 family protein</fullName>
    </submittedName>
</protein>